<dbReference type="Pfam" id="PF01541">
    <property type="entry name" value="GIY-YIG"/>
    <property type="match status" value="1"/>
</dbReference>
<name>A0A8J7Q7M7_9BACT</name>
<keyword evidence="3" id="KW-1185">Reference proteome</keyword>
<gene>
    <name evidence="2" type="ORF">J3U88_07700</name>
</gene>
<dbReference type="CDD" id="cd00719">
    <property type="entry name" value="GIY-YIG_SF"/>
    <property type="match status" value="1"/>
</dbReference>
<proteinExistence type="predicted"/>
<dbReference type="EMBL" id="JAFREP010000005">
    <property type="protein sequence ID" value="MBO1318334.1"/>
    <property type="molecule type" value="Genomic_DNA"/>
</dbReference>
<accession>A0A8J7Q7M7</accession>
<evidence type="ECO:0000313" key="2">
    <source>
        <dbReference type="EMBL" id="MBO1318334.1"/>
    </source>
</evidence>
<sequence length="188" mass="22274">MSVGGRFENQQQDIEPQIHVAYVEHAPPKIRYLIRQGGMWRERSCEIFKDHKRREHNIYALYDYDEKDLWVYIGRSIDLKRRLRQHLASARRGGEELTTPWLKKVLPLGREPKMIKIDTVWGNGFDGWCYEFIWQVVAIRDGAKLAVENQVISTKEHLPKLTRYPWMQNAVDERSLFAVQGFESFLKV</sequence>
<protein>
    <submittedName>
        <fullName evidence="2">GIY-YIG nuclease family protein</fullName>
    </submittedName>
</protein>
<reference evidence="2" key="1">
    <citation type="submission" date="2021-03" db="EMBL/GenBank/DDBJ databases">
        <authorList>
            <person name="Wang G."/>
        </authorList>
    </citation>
    <scope>NUCLEOTIDE SEQUENCE</scope>
    <source>
        <strain evidence="2">KCTC 12899</strain>
    </source>
</reference>
<evidence type="ECO:0000259" key="1">
    <source>
        <dbReference type="Pfam" id="PF01541"/>
    </source>
</evidence>
<dbReference type="RefSeq" id="WP_207858044.1">
    <property type="nucleotide sequence ID" value="NZ_JAFREP010000005.1"/>
</dbReference>
<dbReference type="InterPro" id="IPR000305">
    <property type="entry name" value="GIY-YIG_endonuc"/>
</dbReference>
<organism evidence="2 3">
    <name type="scientific">Acanthopleuribacter pedis</name>
    <dbReference type="NCBI Taxonomy" id="442870"/>
    <lineage>
        <taxon>Bacteria</taxon>
        <taxon>Pseudomonadati</taxon>
        <taxon>Acidobacteriota</taxon>
        <taxon>Holophagae</taxon>
        <taxon>Acanthopleuribacterales</taxon>
        <taxon>Acanthopleuribacteraceae</taxon>
        <taxon>Acanthopleuribacter</taxon>
    </lineage>
</organism>
<feature type="domain" description="GIY-YIG" evidence="1">
    <location>
        <begin position="56"/>
        <end position="98"/>
    </location>
</feature>
<comment type="caution">
    <text evidence="2">The sequence shown here is derived from an EMBL/GenBank/DDBJ whole genome shotgun (WGS) entry which is preliminary data.</text>
</comment>
<dbReference type="Proteomes" id="UP000664417">
    <property type="component" value="Unassembled WGS sequence"/>
</dbReference>
<dbReference type="AlphaFoldDB" id="A0A8J7Q7M7"/>
<evidence type="ECO:0000313" key="3">
    <source>
        <dbReference type="Proteomes" id="UP000664417"/>
    </source>
</evidence>